<keyword evidence="3" id="KW-1185">Reference proteome</keyword>
<accession>A0A1X6NRJ3</accession>
<dbReference type="EMBL" id="KV919156">
    <property type="protein sequence ID" value="OSX71224.1"/>
    <property type="molecule type" value="Genomic_DNA"/>
</dbReference>
<reference evidence="2 3" key="1">
    <citation type="submission" date="2017-03" db="EMBL/GenBank/DDBJ databases">
        <title>WGS assembly of Porphyra umbilicalis.</title>
        <authorList>
            <person name="Brawley S.H."/>
            <person name="Blouin N.A."/>
            <person name="Ficko-Blean E."/>
            <person name="Wheeler G.L."/>
            <person name="Lohr M."/>
            <person name="Goodson H.V."/>
            <person name="Jenkins J.W."/>
            <person name="Blaby-Haas C.E."/>
            <person name="Helliwell K.E."/>
            <person name="Chan C."/>
            <person name="Marriage T."/>
            <person name="Bhattacharya D."/>
            <person name="Klein A.S."/>
            <person name="Badis Y."/>
            <person name="Brodie J."/>
            <person name="Cao Y."/>
            <person name="Collen J."/>
            <person name="Dittami S.M."/>
            <person name="Gachon C.M."/>
            <person name="Green B.R."/>
            <person name="Karpowicz S."/>
            <person name="Kim J.W."/>
            <person name="Kudahl U."/>
            <person name="Lin S."/>
            <person name="Michel G."/>
            <person name="Mittag M."/>
            <person name="Olson B.J."/>
            <person name="Pangilinan J."/>
            <person name="Peng Y."/>
            <person name="Qiu H."/>
            <person name="Shu S."/>
            <person name="Singer J.T."/>
            <person name="Smith A.G."/>
            <person name="Sprecher B.N."/>
            <person name="Wagner V."/>
            <person name="Wang W."/>
            <person name="Wang Z.-Y."/>
            <person name="Yan J."/>
            <person name="Yarish C."/>
            <person name="Zoeuner-Riek S."/>
            <person name="Zhuang Y."/>
            <person name="Zou Y."/>
            <person name="Lindquist E.A."/>
            <person name="Grimwood J."/>
            <person name="Barry K."/>
            <person name="Rokhsar D.S."/>
            <person name="Schmutz J."/>
            <person name="Stiller J.W."/>
            <person name="Grossman A.R."/>
            <person name="Prochnik S.E."/>
        </authorList>
    </citation>
    <scope>NUCLEOTIDE SEQUENCE [LARGE SCALE GENOMIC DNA]</scope>
    <source>
        <strain evidence="2">4086291</strain>
    </source>
</reference>
<name>A0A1X6NRJ3_PORUM</name>
<gene>
    <name evidence="2" type="ORF">BU14_0575s0011</name>
</gene>
<feature type="compositionally biased region" description="Basic and acidic residues" evidence="1">
    <location>
        <begin position="173"/>
        <end position="185"/>
    </location>
</feature>
<dbReference type="Proteomes" id="UP000218209">
    <property type="component" value="Unassembled WGS sequence"/>
</dbReference>
<feature type="region of interest" description="Disordered" evidence="1">
    <location>
        <begin position="42"/>
        <end position="193"/>
    </location>
</feature>
<evidence type="ECO:0000313" key="2">
    <source>
        <dbReference type="EMBL" id="OSX71224.1"/>
    </source>
</evidence>
<proteinExistence type="predicted"/>
<dbReference type="AlphaFoldDB" id="A0A1X6NRJ3"/>
<feature type="compositionally biased region" description="Basic residues" evidence="1">
    <location>
        <begin position="94"/>
        <end position="113"/>
    </location>
</feature>
<evidence type="ECO:0000313" key="3">
    <source>
        <dbReference type="Proteomes" id="UP000218209"/>
    </source>
</evidence>
<feature type="compositionally biased region" description="Basic residues" evidence="1">
    <location>
        <begin position="121"/>
        <end position="131"/>
    </location>
</feature>
<sequence length="193" mass="21614">MAGRAHRPAAIVAAATDATAAAVSEYGQAAGGIVHRHPLSLVGAKARPRQRGFGRQRERPPAVLGVDLPTPRRHAEERVVEDPSQGGDNQQALPRRRERHGRPRQAAHVRLHARQGEHPQQPRRRRDRRKARAEGDGGGSLPRRQRQRPIRVGRPRRKRAEKYGRRVHCRRGGGKERAELPERPVRVPIVVGK</sequence>
<protein>
    <submittedName>
        <fullName evidence="2">Uncharacterized protein</fullName>
    </submittedName>
</protein>
<evidence type="ECO:0000256" key="1">
    <source>
        <dbReference type="SAM" id="MobiDB-lite"/>
    </source>
</evidence>
<organism evidence="2 3">
    <name type="scientific">Porphyra umbilicalis</name>
    <name type="common">Purple laver</name>
    <name type="synonym">Red alga</name>
    <dbReference type="NCBI Taxonomy" id="2786"/>
    <lineage>
        <taxon>Eukaryota</taxon>
        <taxon>Rhodophyta</taxon>
        <taxon>Bangiophyceae</taxon>
        <taxon>Bangiales</taxon>
        <taxon>Bangiaceae</taxon>
        <taxon>Porphyra</taxon>
    </lineage>
</organism>
<feature type="compositionally biased region" description="Basic residues" evidence="1">
    <location>
        <begin position="143"/>
        <end position="172"/>
    </location>
</feature>